<dbReference type="InterPro" id="IPR014757">
    <property type="entry name" value="Tscrpt_reg_IclR_C"/>
</dbReference>
<dbReference type="InterPro" id="IPR036388">
    <property type="entry name" value="WH-like_DNA-bd_sf"/>
</dbReference>
<accession>A0ABS1BB90</accession>
<dbReference type="InterPro" id="IPR050707">
    <property type="entry name" value="HTH_MetabolicPath_Reg"/>
</dbReference>
<dbReference type="SUPFAM" id="SSF46785">
    <property type="entry name" value="Winged helix' DNA-binding domain"/>
    <property type="match status" value="1"/>
</dbReference>
<dbReference type="PANTHER" id="PTHR30136">
    <property type="entry name" value="HELIX-TURN-HELIX TRANSCRIPTIONAL REGULATOR, ICLR FAMILY"/>
    <property type="match status" value="1"/>
</dbReference>
<keyword evidence="8" id="KW-1185">Reference proteome</keyword>
<gene>
    <name evidence="7" type="ORF">I8D64_10985</name>
</gene>
<dbReference type="InterPro" id="IPR011991">
    <property type="entry name" value="ArsR-like_HTH"/>
</dbReference>
<evidence type="ECO:0000259" key="5">
    <source>
        <dbReference type="PROSITE" id="PS51077"/>
    </source>
</evidence>
<dbReference type="SMART" id="SM00346">
    <property type="entry name" value="HTH_ICLR"/>
    <property type="match status" value="1"/>
</dbReference>
<keyword evidence="2" id="KW-0238">DNA-binding</keyword>
<dbReference type="PROSITE" id="PS51078">
    <property type="entry name" value="ICLR_ED"/>
    <property type="match status" value="1"/>
</dbReference>
<feature type="domain" description="HTH iclR-type" evidence="5">
    <location>
        <begin position="40"/>
        <end position="100"/>
    </location>
</feature>
<proteinExistence type="predicted"/>
<dbReference type="CDD" id="cd00090">
    <property type="entry name" value="HTH_ARSR"/>
    <property type="match status" value="1"/>
</dbReference>
<dbReference type="PROSITE" id="PS51077">
    <property type="entry name" value="HTH_ICLR"/>
    <property type="match status" value="1"/>
</dbReference>
<dbReference type="PANTHER" id="PTHR30136:SF24">
    <property type="entry name" value="HTH-TYPE TRANSCRIPTIONAL REPRESSOR ALLR"/>
    <property type="match status" value="1"/>
</dbReference>
<dbReference type="SUPFAM" id="SSF55781">
    <property type="entry name" value="GAF domain-like"/>
    <property type="match status" value="1"/>
</dbReference>
<dbReference type="InterPro" id="IPR005471">
    <property type="entry name" value="Tscrpt_reg_IclR_N"/>
</dbReference>
<comment type="caution">
    <text evidence="7">The sequence shown here is derived from an EMBL/GenBank/DDBJ whole genome shotgun (WGS) entry which is preliminary data.</text>
</comment>
<organism evidence="7 8">
    <name type="scientific">Brachybacterium halotolerans</name>
    <dbReference type="NCBI Taxonomy" id="2795215"/>
    <lineage>
        <taxon>Bacteria</taxon>
        <taxon>Bacillati</taxon>
        <taxon>Actinomycetota</taxon>
        <taxon>Actinomycetes</taxon>
        <taxon>Micrococcales</taxon>
        <taxon>Dermabacteraceae</taxon>
        <taxon>Brachybacterium</taxon>
    </lineage>
</organism>
<evidence type="ECO:0000256" key="3">
    <source>
        <dbReference type="ARBA" id="ARBA00023163"/>
    </source>
</evidence>
<evidence type="ECO:0000313" key="7">
    <source>
        <dbReference type="EMBL" id="MBK0331926.1"/>
    </source>
</evidence>
<evidence type="ECO:0000259" key="6">
    <source>
        <dbReference type="PROSITE" id="PS51078"/>
    </source>
</evidence>
<dbReference type="InterPro" id="IPR036390">
    <property type="entry name" value="WH_DNA-bd_sf"/>
</dbReference>
<dbReference type="EMBL" id="JAEDAJ010000006">
    <property type="protein sequence ID" value="MBK0331926.1"/>
    <property type="molecule type" value="Genomic_DNA"/>
</dbReference>
<evidence type="ECO:0000313" key="8">
    <source>
        <dbReference type="Proteomes" id="UP000612352"/>
    </source>
</evidence>
<feature type="region of interest" description="Disordered" evidence="4">
    <location>
        <begin position="1"/>
        <end position="43"/>
    </location>
</feature>
<reference evidence="7 8" key="1">
    <citation type="submission" date="2020-12" db="EMBL/GenBank/DDBJ databases">
        <title>Brachybacterium sp. MASK1Z-5, whole genome shotgun sequence.</title>
        <authorList>
            <person name="Tuo L."/>
        </authorList>
    </citation>
    <scope>NUCLEOTIDE SEQUENCE [LARGE SCALE GENOMIC DNA]</scope>
    <source>
        <strain evidence="7 8">MASK1Z-5</strain>
    </source>
</reference>
<evidence type="ECO:0000256" key="1">
    <source>
        <dbReference type="ARBA" id="ARBA00023015"/>
    </source>
</evidence>
<keyword evidence="1" id="KW-0805">Transcription regulation</keyword>
<protein>
    <submittedName>
        <fullName evidence="7">IclR family transcriptional regulator</fullName>
    </submittedName>
</protein>
<dbReference type="Proteomes" id="UP000612352">
    <property type="component" value="Unassembled WGS sequence"/>
</dbReference>
<feature type="domain" description="IclR-ED" evidence="6">
    <location>
        <begin position="101"/>
        <end position="284"/>
    </location>
</feature>
<name>A0ABS1BB90_9MICO</name>
<dbReference type="Pfam" id="PF01614">
    <property type="entry name" value="IclR_C"/>
    <property type="match status" value="1"/>
</dbReference>
<dbReference type="InterPro" id="IPR029016">
    <property type="entry name" value="GAF-like_dom_sf"/>
</dbReference>
<dbReference type="RefSeq" id="WP_200502720.1">
    <property type="nucleotide sequence ID" value="NZ_JAEDAJ010000006.1"/>
</dbReference>
<keyword evidence="3" id="KW-0804">Transcription</keyword>
<dbReference type="Gene3D" id="3.30.450.40">
    <property type="match status" value="1"/>
</dbReference>
<sequence length="286" mass="29994">MAPQSTKTTRPASPSAEPERASAEPAPAPERASGEPRDPSPAVTRSLRILGALERARGPLTLSELAREVGMAKSSASNICQALENEGMIDRVESGYRLGIRTAELGGAFASQFNQVREFFAAVEGDPVLRGHVVQIAMLDAPDALYLARHEGRRQRLGTPLGSRLPLIHCAVGNAMLLAMDDAEVDTVLAAADFAPTTEESVTSPEAVRAKIGAGRERGFAIDRGESFPGIHGVAVPLEPWQPGDPRMAVGVALAASEAGDAVVDELGAALLTLADALTNPLSRRP</sequence>
<dbReference type="Gene3D" id="1.10.10.10">
    <property type="entry name" value="Winged helix-like DNA-binding domain superfamily/Winged helix DNA-binding domain"/>
    <property type="match status" value="1"/>
</dbReference>
<evidence type="ECO:0000256" key="4">
    <source>
        <dbReference type="SAM" id="MobiDB-lite"/>
    </source>
</evidence>
<evidence type="ECO:0000256" key="2">
    <source>
        <dbReference type="ARBA" id="ARBA00023125"/>
    </source>
</evidence>
<dbReference type="Pfam" id="PF09339">
    <property type="entry name" value="HTH_IclR"/>
    <property type="match status" value="1"/>
</dbReference>